<protein>
    <submittedName>
        <fullName evidence="2">Uncharacterized protein</fullName>
    </submittedName>
</protein>
<feature type="non-terminal residue" evidence="2">
    <location>
        <position position="1"/>
    </location>
</feature>
<dbReference type="AlphaFoldDB" id="A0A382U1I9"/>
<reference evidence="2" key="1">
    <citation type="submission" date="2018-05" db="EMBL/GenBank/DDBJ databases">
        <authorList>
            <person name="Lanie J.A."/>
            <person name="Ng W.-L."/>
            <person name="Kazmierczak K.M."/>
            <person name="Andrzejewski T.M."/>
            <person name="Davidsen T.M."/>
            <person name="Wayne K.J."/>
            <person name="Tettelin H."/>
            <person name="Glass J.I."/>
            <person name="Rusch D."/>
            <person name="Podicherti R."/>
            <person name="Tsui H.-C.T."/>
            <person name="Winkler M.E."/>
        </authorList>
    </citation>
    <scope>NUCLEOTIDE SEQUENCE</scope>
</reference>
<feature type="region of interest" description="Disordered" evidence="1">
    <location>
        <begin position="21"/>
        <end position="40"/>
    </location>
</feature>
<feature type="non-terminal residue" evidence="2">
    <location>
        <position position="40"/>
    </location>
</feature>
<evidence type="ECO:0000256" key="1">
    <source>
        <dbReference type="SAM" id="MobiDB-lite"/>
    </source>
</evidence>
<name>A0A382U1I9_9ZZZZ</name>
<gene>
    <name evidence="2" type="ORF">METZ01_LOCUS380455</name>
</gene>
<evidence type="ECO:0000313" key="2">
    <source>
        <dbReference type="EMBL" id="SVD27601.1"/>
    </source>
</evidence>
<sequence length="40" mass="4553">DSVRRFRIRDRAGHCGFVPERMEHVSTRTGKDDPGGGRQL</sequence>
<organism evidence="2">
    <name type="scientific">marine metagenome</name>
    <dbReference type="NCBI Taxonomy" id="408172"/>
    <lineage>
        <taxon>unclassified sequences</taxon>
        <taxon>metagenomes</taxon>
        <taxon>ecological metagenomes</taxon>
    </lineage>
</organism>
<dbReference type="EMBL" id="UINC01140448">
    <property type="protein sequence ID" value="SVD27601.1"/>
    <property type="molecule type" value="Genomic_DNA"/>
</dbReference>
<accession>A0A382U1I9</accession>
<proteinExistence type="predicted"/>